<keyword evidence="3" id="KW-1185">Reference proteome</keyword>
<feature type="transmembrane region" description="Helical" evidence="1">
    <location>
        <begin position="6"/>
        <end position="26"/>
    </location>
</feature>
<sequence length="122" mass="12908">MDEFNVVPFLIGLIVAALLGLASGWLASRAAGDQPVALNPLAGGSLWASVLLWVGFIGATIAGFSYMSAGGFWGRQALNLTIAALAFADVAFSARAVRVWHNKTLPVRRKRRAGPATRRTAE</sequence>
<evidence type="ECO:0000313" key="3">
    <source>
        <dbReference type="Proteomes" id="UP001612915"/>
    </source>
</evidence>
<accession>A0ABW8AIW6</accession>
<evidence type="ECO:0000256" key="1">
    <source>
        <dbReference type="SAM" id="Phobius"/>
    </source>
</evidence>
<keyword evidence="1" id="KW-0472">Membrane</keyword>
<reference evidence="2 3" key="1">
    <citation type="submission" date="2024-10" db="EMBL/GenBank/DDBJ databases">
        <title>The Natural Products Discovery Center: Release of the First 8490 Sequenced Strains for Exploring Actinobacteria Biosynthetic Diversity.</title>
        <authorList>
            <person name="Kalkreuter E."/>
            <person name="Kautsar S.A."/>
            <person name="Yang D."/>
            <person name="Bader C.D."/>
            <person name="Teijaro C.N."/>
            <person name="Fluegel L."/>
            <person name="Davis C.M."/>
            <person name="Simpson J.R."/>
            <person name="Lauterbach L."/>
            <person name="Steele A.D."/>
            <person name="Gui C."/>
            <person name="Meng S."/>
            <person name="Li G."/>
            <person name="Viehrig K."/>
            <person name="Ye F."/>
            <person name="Su P."/>
            <person name="Kiefer A.F."/>
            <person name="Nichols A."/>
            <person name="Cepeda A.J."/>
            <person name="Yan W."/>
            <person name="Fan B."/>
            <person name="Jiang Y."/>
            <person name="Adhikari A."/>
            <person name="Zheng C.-J."/>
            <person name="Schuster L."/>
            <person name="Cowan T.M."/>
            <person name="Smanski M.J."/>
            <person name="Chevrette M.G."/>
            <person name="De Carvalho L.P.S."/>
            <person name="Shen B."/>
        </authorList>
    </citation>
    <scope>NUCLEOTIDE SEQUENCE [LARGE SCALE GENOMIC DNA]</scope>
    <source>
        <strain evidence="2 3">NPDC049639</strain>
    </source>
</reference>
<proteinExistence type="predicted"/>
<keyword evidence="1" id="KW-0812">Transmembrane</keyword>
<feature type="transmembrane region" description="Helical" evidence="1">
    <location>
        <begin position="46"/>
        <end position="66"/>
    </location>
</feature>
<name>A0ABW8AIW6_9ACTN</name>
<protein>
    <submittedName>
        <fullName evidence="2">Uncharacterized protein</fullName>
    </submittedName>
</protein>
<dbReference type="EMBL" id="JBITLV010000001">
    <property type="protein sequence ID" value="MFI7586305.1"/>
    <property type="molecule type" value="Genomic_DNA"/>
</dbReference>
<gene>
    <name evidence="2" type="ORF">ACIB24_04455</name>
</gene>
<dbReference type="RefSeq" id="WP_398275718.1">
    <property type="nucleotide sequence ID" value="NZ_JBITLV010000001.1"/>
</dbReference>
<keyword evidence="1" id="KW-1133">Transmembrane helix</keyword>
<dbReference type="Proteomes" id="UP001612915">
    <property type="component" value="Unassembled WGS sequence"/>
</dbReference>
<evidence type="ECO:0000313" key="2">
    <source>
        <dbReference type="EMBL" id="MFI7586305.1"/>
    </source>
</evidence>
<organism evidence="2 3">
    <name type="scientific">Spongisporangium articulatum</name>
    <dbReference type="NCBI Taxonomy" id="3362603"/>
    <lineage>
        <taxon>Bacteria</taxon>
        <taxon>Bacillati</taxon>
        <taxon>Actinomycetota</taxon>
        <taxon>Actinomycetes</taxon>
        <taxon>Kineosporiales</taxon>
        <taxon>Kineosporiaceae</taxon>
        <taxon>Spongisporangium</taxon>
    </lineage>
</organism>
<feature type="transmembrane region" description="Helical" evidence="1">
    <location>
        <begin position="78"/>
        <end position="101"/>
    </location>
</feature>
<comment type="caution">
    <text evidence="2">The sequence shown here is derived from an EMBL/GenBank/DDBJ whole genome shotgun (WGS) entry which is preliminary data.</text>
</comment>